<keyword evidence="2" id="KW-0472">Membrane</keyword>
<evidence type="ECO:0000313" key="4">
    <source>
        <dbReference type="EMBL" id="KAF5825404.1"/>
    </source>
</evidence>
<feature type="domain" description="Phosphatidic acid phosphatase type 2/haloperoxidase" evidence="3">
    <location>
        <begin position="15"/>
        <end position="134"/>
    </location>
</feature>
<gene>
    <name evidence="4" type="ORF">DUNSADRAFT_10507</name>
</gene>
<keyword evidence="5" id="KW-1185">Reference proteome</keyword>
<dbReference type="Pfam" id="PF01569">
    <property type="entry name" value="PAP2"/>
    <property type="match status" value="1"/>
</dbReference>
<sequence length="192" mass="21296">MANLSPKFTTREVHMVFILFGCFVCEFMARALKHVVQQPRPLETCESLGVCASPGFPSSHTQLMFFLTATRVSMLLRLFEQKQVHTIFLGLFESVTILFLAAAVAWSRVYLGYHTLGQVLAAAAIGSMLGMAWIWLTARLGGTFSNVSTSPFGHWMNLKNSWGMADVLYMEYVMHCSTTKAMPAASKSKPGE</sequence>
<dbReference type="InterPro" id="IPR000326">
    <property type="entry name" value="PAP2/HPO"/>
</dbReference>
<organism evidence="4 5">
    <name type="scientific">Dunaliella salina</name>
    <name type="common">Green alga</name>
    <name type="synonym">Protococcus salinus</name>
    <dbReference type="NCBI Taxonomy" id="3046"/>
    <lineage>
        <taxon>Eukaryota</taxon>
        <taxon>Viridiplantae</taxon>
        <taxon>Chlorophyta</taxon>
        <taxon>core chlorophytes</taxon>
        <taxon>Chlorophyceae</taxon>
        <taxon>CS clade</taxon>
        <taxon>Chlamydomonadales</taxon>
        <taxon>Dunaliellaceae</taxon>
        <taxon>Dunaliella</taxon>
    </lineage>
</organism>
<keyword evidence="2" id="KW-1133">Transmembrane helix</keyword>
<dbReference type="PANTHER" id="PTHR11247">
    <property type="entry name" value="PALMITOYL-PROTEIN THIOESTERASE/DOLICHYLDIPHOSPHATASE 1"/>
    <property type="match status" value="1"/>
</dbReference>
<evidence type="ECO:0000256" key="2">
    <source>
        <dbReference type="SAM" id="Phobius"/>
    </source>
</evidence>
<reference evidence="4" key="1">
    <citation type="submission" date="2017-08" db="EMBL/GenBank/DDBJ databases">
        <authorList>
            <person name="Polle J.E."/>
            <person name="Barry K."/>
            <person name="Cushman J."/>
            <person name="Schmutz J."/>
            <person name="Tran D."/>
            <person name="Hathwaick L.T."/>
            <person name="Yim W.C."/>
            <person name="Jenkins J."/>
            <person name="Mckie-Krisberg Z.M."/>
            <person name="Prochnik S."/>
            <person name="Lindquist E."/>
            <person name="Dockter R.B."/>
            <person name="Adam C."/>
            <person name="Molina H."/>
            <person name="Bunkerborg J."/>
            <person name="Jin E."/>
            <person name="Buchheim M."/>
            <person name="Magnuson J."/>
        </authorList>
    </citation>
    <scope>NUCLEOTIDE SEQUENCE</scope>
    <source>
        <strain evidence="4">CCAP 19/18</strain>
    </source>
</reference>
<dbReference type="Gene3D" id="1.20.144.10">
    <property type="entry name" value="Phosphatidic acid phosphatase type 2/haloperoxidase"/>
    <property type="match status" value="1"/>
</dbReference>
<dbReference type="PANTHER" id="PTHR11247:SF1">
    <property type="entry name" value="DOLICHYLDIPHOSPHATASE 1"/>
    <property type="match status" value="1"/>
</dbReference>
<dbReference type="InterPro" id="IPR036938">
    <property type="entry name" value="PAP2/HPO_sf"/>
</dbReference>
<evidence type="ECO:0000256" key="1">
    <source>
        <dbReference type="ARBA" id="ARBA00022801"/>
    </source>
</evidence>
<dbReference type="SMART" id="SM00014">
    <property type="entry name" value="acidPPc"/>
    <property type="match status" value="1"/>
</dbReference>
<accession>A0ABQ7FSA2</accession>
<dbReference type="EMBL" id="MU073285">
    <property type="protein sequence ID" value="KAF5825404.1"/>
    <property type="molecule type" value="Genomic_DNA"/>
</dbReference>
<evidence type="ECO:0000313" key="5">
    <source>
        <dbReference type="Proteomes" id="UP000815325"/>
    </source>
</evidence>
<dbReference type="Proteomes" id="UP000815325">
    <property type="component" value="Unassembled WGS sequence"/>
</dbReference>
<keyword evidence="1" id="KW-0378">Hydrolase</keyword>
<feature type="transmembrane region" description="Helical" evidence="2">
    <location>
        <begin position="86"/>
        <end position="106"/>
    </location>
</feature>
<name>A0ABQ7FSA2_DUNSA</name>
<dbReference type="SUPFAM" id="SSF48317">
    <property type="entry name" value="Acid phosphatase/Vanadium-dependent haloperoxidase"/>
    <property type="match status" value="1"/>
</dbReference>
<keyword evidence="2" id="KW-0812">Transmembrane</keyword>
<feature type="transmembrane region" description="Helical" evidence="2">
    <location>
        <begin position="12"/>
        <end position="32"/>
    </location>
</feature>
<comment type="caution">
    <text evidence="4">The sequence shown here is derived from an EMBL/GenBank/DDBJ whole genome shotgun (WGS) entry which is preliminary data.</text>
</comment>
<proteinExistence type="predicted"/>
<feature type="transmembrane region" description="Helical" evidence="2">
    <location>
        <begin position="118"/>
        <end position="136"/>
    </location>
</feature>
<evidence type="ECO:0000259" key="3">
    <source>
        <dbReference type="SMART" id="SM00014"/>
    </source>
</evidence>
<protein>
    <submittedName>
        <fullName evidence="4">Phosphatidic acid phosphatase type 2/haloperoxidase</fullName>
    </submittedName>
</protein>